<dbReference type="SUPFAM" id="SSF53335">
    <property type="entry name" value="S-adenosyl-L-methionine-dependent methyltransferases"/>
    <property type="match status" value="1"/>
</dbReference>
<protein>
    <submittedName>
        <fullName evidence="4">Polysaccharide biosynthesis protein</fullName>
    </submittedName>
</protein>
<dbReference type="Pfam" id="PF13727">
    <property type="entry name" value="CoA_binding_3"/>
    <property type="match status" value="1"/>
</dbReference>
<dbReference type="RefSeq" id="WP_139867863.1">
    <property type="nucleotide sequence ID" value="NZ_CP040949.1"/>
</dbReference>
<feature type="transmembrane region" description="Helical" evidence="2">
    <location>
        <begin position="105"/>
        <end position="128"/>
    </location>
</feature>
<keyword evidence="2" id="KW-1133">Transmembrane helix</keyword>
<dbReference type="PANTHER" id="PTHR43318:SF1">
    <property type="entry name" value="POLYSACCHARIDE BIOSYNTHESIS PROTEIN EPSC-RELATED"/>
    <property type="match status" value="1"/>
</dbReference>
<dbReference type="PANTHER" id="PTHR43318">
    <property type="entry name" value="UDP-N-ACETYLGLUCOSAMINE 4,6-DEHYDRATASE"/>
    <property type="match status" value="1"/>
</dbReference>
<dbReference type="Proteomes" id="UP000314901">
    <property type="component" value="Chromosome"/>
</dbReference>
<evidence type="ECO:0000256" key="2">
    <source>
        <dbReference type="SAM" id="Phobius"/>
    </source>
</evidence>
<dbReference type="CDD" id="cd05237">
    <property type="entry name" value="UDP_invert_4-6DH_SDR_e"/>
    <property type="match status" value="1"/>
</dbReference>
<feature type="transmembrane region" description="Helical" evidence="2">
    <location>
        <begin position="7"/>
        <end position="31"/>
    </location>
</feature>
<feature type="transmembrane region" description="Helical" evidence="2">
    <location>
        <begin position="43"/>
        <end position="66"/>
    </location>
</feature>
<feature type="domain" description="Polysaccharide biosynthesis protein CapD-like" evidence="3">
    <location>
        <begin position="285"/>
        <end position="567"/>
    </location>
</feature>
<dbReference type="EMBL" id="CP040953">
    <property type="protein sequence ID" value="QDC41227.1"/>
    <property type="molecule type" value="Genomic_DNA"/>
</dbReference>
<dbReference type="Gene3D" id="3.40.50.720">
    <property type="entry name" value="NAD(P)-binding Rossmann-like Domain"/>
    <property type="match status" value="2"/>
</dbReference>
<dbReference type="GeneID" id="66285046"/>
<evidence type="ECO:0000313" key="5">
    <source>
        <dbReference type="Proteomes" id="UP000314901"/>
    </source>
</evidence>
<dbReference type="KEGG" id="muv:FIT94_04020"/>
<dbReference type="InterPro" id="IPR051203">
    <property type="entry name" value="Polysaccharide_Synthase-Rel"/>
</dbReference>
<sequence>MYKKNFNIYILMAVVYDSLAAIFSWLGAFLLRFNFDVPVDQAYLMYKTFLLLIPIQIITFYFFGLYRRSWRFSSIPDLRQILFSVITSSFVTIVLLVMFKLSVGISRAVLVLNPILLLLIMGGGRFIYRTLKEYYLYGSYKISGKPIIILGANEAAAALIKDLNQNKDWHVVGILDDDSRMHNREILGVRVFGDLKLLSFLKQRFSANHLIIVMPPDNHLKRRTILNSASNLGMNILTIPNIGDLISGKFNISEIQKIEIEDLLGRESVKLDNHGLNDLIENQAVMVTGAAGSIGSELCRQIIKFNPKILICFDLSESSLFRLEQDLHKLTKNSTIIYLVGNIRDIKRTEKILSLYSPKIVFHAAAYKHVPLMESGNVIEAINNNTLGTYLLAKTCQKLKIEKFVLVSTDKAVNPTNVMGATKKMAELVCQGLQKNQGTKFIIVRFGNVLGSSGSVIPKFREQIKLGGPITITHPEISRYFMSIPEASQLILQAGSMGQGGEVFILDMGDPVKIRDLAIDMIKLSGFDIKEIKIKYVGLRPGEKLFEELIAENEKSIETLHPKLKLIKPRTIDRIYLPGLINWIDSIQDCNDIQIKKGIMQWLKNYSPDLKKYFTG</sequence>
<gene>
    <name evidence="4" type="ORF">FIT94_04020</name>
</gene>
<feature type="transmembrane region" description="Helical" evidence="2">
    <location>
        <begin position="78"/>
        <end position="99"/>
    </location>
</feature>
<dbReference type="InterPro" id="IPR003869">
    <property type="entry name" value="Polysac_CapD-like"/>
</dbReference>
<evidence type="ECO:0000313" key="4">
    <source>
        <dbReference type="EMBL" id="QDC41227.1"/>
    </source>
</evidence>
<organism evidence="4 5">
    <name type="scientific">Candidatus Methylopumilus universalis</name>
    <dbReference type="NCBI Taxonomy" id="2588536"/>
    <lineage>
        <taxon>Bacteria</taxon>
        <taxon>Pseudomonadati</taxon>
        <taxon>Pseudomonadota</taxon>
        <taxon>Betaproteobacteria</taxon>
        <taxon>Nitrosomonadales</taxon>
        <taxon>Methylophilaceae</taxon>
        <taxon>Candidatus Methylopumilus</taxon>
    </lineage>
</organism>
<evidence type="ECO:0000256" key="1">
    <source>
        <dbReference type="ARBA" id="ARBA00007430"/>
    </source>
</evidence>
<name>A0AAX1EZS1_9PROT</name>
<keyword evidence="2" id="KW-0472">Membrane</keyword>
<dbReference type="Pfam" id="PF02719">
    <property type="entry name" value="Polysacc_synt_2"/>
    <property type="match status" value="1"/>
</dbReference>
<accession>A0AAX1EZS1</accession>
<keyword evidence="2" id="KW-0812">Transmembrane</keyword>
<dbReference type="SUPFAM" id="SSF51735">
    <property type="entry name" value="NAD(P)-binding Rossmann-fold domains"/>
    <property type="match status" value="1"/>
</dbReference>
<reference evidence="4 5" key="1">
    <citation type="journal article" date="2019" name="ISME J.">
        <title>Evolution in action: habitat transition from sediment to the pelagial leads to genome streamlining in Methylophilaceae.</title>
        <authorList>
            <person name="Salcher M."/>
            <person name="Schaefle D."/>
            <person name="Kaspar M."/>
            <person name="Neuenschwander S.M."/>
            <person name="Ghai R."/>
        </authorList>
    </citation>
    <scope>NUCLEOTIDE SEQUENCE [LARGE SCALE GENOMIC DNA]</scope>
    <source>
        <strain evidence="4 5">MMS-RVI-51</strain>
    </source>
</reference>
<proteinExistence type="inferred from homology"/>
<dbReference type="InterPro" id="IPR029063">
    <property type="entry name" value="SAM-dependent_MTases_sf"/>
</dbReference>
<evidence type="ECO:0000259" key="3">
    <source>
        <dbReference type="Pfam" id="PF02719"/>
    </source>
</evidence>
<dbReference type="AlphaFoldDB" id="A0AAX1EZS1"/>
<dbReference type="InterPro" id="IPR036291">
    <property type="entry name" value="NAD(P)-bd_dom_sf"/>
</dbReference>
<comment type="similarity">
    <text evidence="1">Belongs to the polysaccharide synthase family.</text>
</comment>